<feature type="region of interest" description="Disordered" evidence="1">
    <location>
        <begin position="186"/>
        <end position="365"/>
    </location>
</feature>
<proteinExistence type="predicted"/>
<gene>
    <name evidence="2" type="ORF">HO133_004839</name>
</gene>
<evidence type="ECO:0000256" key="1">
    <source>
        <dbReference type="SAM" id="MobiDB-lite"/>
    </source>
</evidence>
<sequence>MVDRLTDRNTSPVQRTQSTIALAGFLKPCRRPVLRHLVGAASFVRFDSMRKGEARERDRVEALRREAEAAFDLHDSVERWMRGDDPVFGVPSERWRALHPQMNYHLQRIRHREQHELWGPSRLGACKEKDRATIAFLNSGGDAEETLWWPSGLEEEFLNALIWQWKGDTDFEAHTKMSSRSAIHQLRATRSRVGSSSQAHSMLYGWTPEPETEREPDPSEGPPLSDFTRGLPRRNRAPSGRRPSVSKPTDTNREESRQRRPSLVEKLRAAAGRRPSETKPSAVFGQGSRKRGSSKDAPVGRRLSNASLIAANDAPSRKRGPSLVAKAKEMVNRPRTNTNAESSFPRLTDLSRHEKSASENEKRWKEPTDWLKPSNWWKRNHPAMNFRLWRIIQRNPLNHFELRASAERNVEAARLLYEQKGGFSDEWWPEDLEEEILDSWSLSFGGRDPPRSEWTLPE</sequence>
<organism evidence="2 3">
    <name type="scientific">Letharia lupina</name>
    <dbReference type="NCBI Taxonomy" id="560253"/>
    <lineage>
        <taxon>Eukaryota</taxon>
        <taxon>Fungi</taxon>
        <taxon>Dikarya</taxon>
        <taxon>Ascomycota</taxon>
        <taxon>Pezizomycotina</taxon>
        <taxon>Lecanoromycetes</taxon>
        <taxon>OSLEUM clade</taxon>
        <taxon>Lecanoromycetidae</taxon>
        <taxon>Lecanorales</taxon>
        <taxon>Lecanorineae</taxon>
        <taxon>Parmeliaceae</taxon>
        <taxon>Letharia</taxon>
    </lineage>
</organism>
<feature type="compositionally biased region" description="Basic and acidic residues" evidence="1">
    <location>
        <begin position="250"/>
        <end position="268"/>
    </location>
</feature>
<dbReference type="RefSeq" id="XP_037157752.1">
    <property type="nucleotide sequence ID" value="XM_037295751.1"/>
</dbReference>
<dbReference type="GeneID" id="59333245"/>
<comment type="caution">
    <text evidence="2">The sequence shown here is derived from an EMBL/GenBank/DDBJ whole genome shotgun (WGS) entry which is preliminary data.</text>
</comment>
<protein>
    <submittedName>
        <fullName evidence="2">Uncharacterized protein</fullName>
    </submittedName>
</protein>
<dbReference type="EMBL" id="JACCJB010000002">
    <property type="protein sequence ID" value="KAF6230495.1"/>
    <property type="molecule type" value="Genomic_DNA"/>
</dbReference>
<name>A0A8H6FL41_9LECA</name>
<evidence type="ECO:0000313" key="3">
    <source>
        <dbReference type="Proteomes" id="UP000593566"/>
    </source>
</evidence>
<evidence type="ECO:0000313" key="2">
    <source>
        <dbReference type="EMBL" id="KAF6230495.1"/>
    </source>
</evidence>
<accession>A0A8H6FL41</accession>
<reference evidence="2 3" key="1">
    <citation type="journal article" date="2020" name="Genomics">
        <title>Complete, high-quality genomes from long-read metagenomic sequencing of two wolf lichen thalli reveals enigmatic genome architecture.</title>
        <authorList>
            <person name="McKenzie S.K."/>
            <person name="Walston R.F."/>
            <person name="Allen J.L."/>
        </authorList>
    </citation>
    <scope>NUCLEOTIDE SEQUENCE [LARGE SCALE GENOMIC DNA]</scope>
    <source>
        <strain evidence="2">WasteWater1</strain>
    </source>
</reference>
<keyword evidence="3" id="KW-1185">Reference proteome</keyword>
<dbReference type="Proteomes" id="UP000593566">
    <property type="component" value="Unassembled WGS sequence"/>
</dbReference>
<feature type="compositionally biased region" description="Basic and acidic residues" evidence="1">
    <location>
        <begin position="349"/>
        <end position="365"/>
    </location>
</feature>
<dbReference type="AlphaFoldDB" id="A0A8H6FL41"/>